<dbReference type="CDD" id="cd02440">
    <property type="entry name" value="AdoMet_MTases"/>
    <property type="match status" value="1"/>
</dbReference>
<dbReference type="Gene3D" id="3.40.50.150">
    <property type="entry name" value="Vaccinia Virus protein VP39"/>
    <property type="match status" value="1"/>
</dbReference>
<proteinExistence type="predicted"/>
<dbReference type="GO" id="GO:0008757">
    <property type="term" value="F:S-adenosylmethionine-dependent methyltransferase activity"/>
    <property type="evidence" value="ECO:0007669"/>
    <property type="project" value="InterPro"/>
</dbReference>
<dbReference type="InterPro" id="IPR029063">
    <property type="entry name" value="SAM-dependent_MTases_sf"/>
</dbReference>
<protein>
    <recommendedName>
        <fullName evidence="1">Methyltransferase type 11 domain-containing protein</fullName>
    </recommendedName>
</protein>
<evidence type="ECO:0000313" key="2">
    <source>
        <dbReference type="EMBL" id="QHU35347.1"/>
    </source>
</evidence>
<accession>A0A6C0LXG7</accession>
<reference evidence="2" key="1">
    <citation type="journal article" date="2020" name="Nature">
        <title>Giant virus diversity and host interactions through global metagenomics.</title>
        <authorList>
            <person name="Schulz F."/>
            <person name="Roux S."/>
            <person name="Paez-Espino D."/>
            <person name="Jungbluth S."/>
            <person name="Walsh D.A."/>
            <person name="Denef V.J."/>
            <person name="McMahon K.D."/>
            <person name="Konstantinidis K.T."/>
            <person name="Eloe-Fadrosh E.A."/>
            <person name="Kyrpides N.C."/>
            <person name="Woyke T."/>
        </authorList>
    </citation>
    <scope>NUCLEOTIDE SEQUENCE</scope>
    <source>
        <strain evidence="2">GVMAG-S-1017745-26</strain>
    </source>
</reference>
<dbReference type="AlphaFoldDB" id="A0A6C0LXG7"/>
<dbReference type="InterPro" id="IPR013216">
    <property type="entry name" value="Methyltransf_11"/>
</dbReference>
<dbReference type="Pfam" id="PF08241">
    <property type="entry name" value="Methyltransf_11"/>
    <property type="match status" value="1"/>
</dbReference>
<organism evidence="2">
    <name type="scientific">viral metagenome</name>
    <dbReference type="NCBI Taxonomy" id="1070528"/>
    <lineage>
        <taxon>unclassified sequences</taxon>
        <taxon>metagenomes</taxon>
        <taxon>organismal metagenomes</taxon>
    </lineage>
</organism>
<dbReference type="EMBL" id="MN740587">
    <property type="protein sequence ID" value="QHU35347.1"/>
    <property type="molecule type" value="Genomic_DNA"/>
</dbReference>
<sequence length="195" mass="23073">MKIHLGCGRTHLEGWLNLDWDKCGNEKTIIADLRKPLNFSNNVVDFIFSEHVIEHFTEIQGYNILKEAYRILKKGGVFRVICPDLELYLKVYQNWNDSTQNKNIKQLFNTKEQWLNYAMIGESNWRGPNLLCKNTNYNSDGHKFIYTTEDIKRKSKKIGFSKFNICKYRDSRYDELKNLDSHGEENLQLIIELTK</sequence>
<dbReference type="SUPFAM" id="SSF53335">
    <property type="entry name" value="S-adenosyl-L-methionine-dependent methyltransferases"/>
    <property type="match status" value="1"/>
</dbReference>
<evidence type="ECO:0000259" key="1">
    <source>
        <dbReference type="Pfam" id="PF08241"/>
    </source>
</evidence>
<name>A0A6C0LXG7_9ZZZZ</name>
<feature type="domain" description="Methyltransferase type 11" evidence="1">
    <location>
        <begin position="25"/>
        <end position="78"/>
    </location>
</feature>